<dbReference type="InterPro" id="IPR008752">
    <property type="entry name" value="Peptidase_M11"/>
</dbReference>
<dbReference type="InterPro" id="IPR035986">
    <property type="entry name" value="PKD_dom_sf"/>
</dbReference>
<feature type="region of interest" description="Disordered" evidence="1">
    <location>
        <begin position="38"/>
        <end position="70"/>
    </location>
</feature>
<evidence type="ECO:0000256" key="2">
    <source>
        <dbReference type="SAM" id="Phobius"/>
    </source>
</evidence>
<dbReference type="EMBL" id="JAPDDR010000001">
    <property type="protein sequence ID" value="MCW1911993.1"/>
    <property type="molecule type" value="Genomic_DNA"/>
</dbReference>
<organism evidence="4 5">
    <name type="scientific">Luteolibacter rhizosphaerae</name>
    <dbReference type="NCBI Taxonomy" id="2989719"/>
    <lineage>
        <taxon>Bacteria</taxon>
        <taxon>Pseudomonadati</taxon>
        <taxon>Verrucomicrobiota</taxon>
        <taxon>Verrucomicrobiia</taxon>
        <taxon>Verrucomicrobiales</taxon>
        <taxon>Verrucomicrobiaceae</taxon>
        <taxon>Luteolibacter</taxon>
    </lineage>
</organism>
<evidence type="ECO:0000256" key="1">
    <source>
        <dbReference type="SAM" id="MobiDB-lite"/>
    </source>
</evidence>
<evidence type="ECO:0000313" key="5">
    <source>
        <dbReference type="Proteomes" id="UP001165653"/>
    </source>
</evidence>
<dbReference type="InterPro" id="IPR022409">
    <property type="entry name" value="PKD/Chitinase_dom"/>
</dbReference>
<dbReference type="CDD" id="cd00146">
    <property type="entry name" value="PKD"/>
    <property type="match status" value="2"/>
</dbReference>
<dbReference type="InterPro" id="IPR036278">
    <property type="entry name" value="Sialidase_sf"/>
</dbReference>
<dbReference type="InterPro" id="IPR013783">
    <property type="entry name" value="Ig-like_fold"/>
</dbReference>
<gene>
    <name evidence="4" type="ORF">OJ996_00300</name>
</gene>
<keyword evidence="2" id="KW-1133">Transmembrane helix</keyword>
<sequence length="1501" mass="160809">MIRRAPLIIPIICVIGLIIYLIQPQQANFDRAAAEPVYSSTVERSDSASDSGEDRTGVREENSGPEEMQEKVDLAISRKERLLKLMTTDPEQALAQSISYRDYDRLPGELKPHFEKPFNEVGHLHVLPVCSGDSDLEPLRSLEISGRTYEVTVTGRRLRQTSKENTPLAGFTLEGKAVLKEETLEALSKEDADHLAELPSGQADPDRDFATGASLGPDHLIALAAGKRYHFADASSLAEFNRRLGELDLTPGPHGGTRVILAKGTSDTNDHGGFDWDAAAKWTRDEASSWTETPKNVFFIRVDFPNLPGDPSSQVDLQSTLNGPVSDSIAEMSYGKTKIVAAVSAMTVRLPQTTSYYRTGEKNAELHSDARAAYQAIAGATSLSGYDIIGVHFRSISMSSGNVTYSGLASTGGSQQWIQGSASTATLIHEFGHNYGILHASFWKTTDGSVVGTGTSEEYGDTFDLMGSGPNRAHHFGPRGKHALNWISSSQVNALSSAGHSGIYRIHRFDHPDTTGEKRALRIAKATGSDFYWVGYRPGVPGNPWLQSGAFLTWEKPGTSKTWLLDATPGTPMGKTDGAIPLGSTYSDPAGQVHITPLARGGTPADADAWLDINVQIGNFTNNRAPVVNLTAPATGAARVPITFSASATDPDGDELSYSWSFGDGSPSVSSNSVSHTWVMGGTYTVKVTANDMKGRTASAQASITISDPLTNWSSRPTPENFNSIHYHEGRYVAAGTSGFYYSADGINWSTTQSYPPGFQSIILVHDGEMFVAMVNGFNSCTPYVSEDGKIWRSGAPMSTPVQSLATGPGVIIAFTSAGQSMRSTDHGRTWVNTPLQSSQVVSYAVFGNDVWVFVGPAFHASAGKVCTSPDGISWTEQVGALNLPTNSYIHTLKFIDGAFYTAGTRTGIYRSVDGVTWNKMSIIGQEDYTIEAIFEGPDFMIASGSRASDRVYLISFDGESWYPGPAPSQNYPYFADGRFIAGGSGFHFTPSFDLENRPPVAIISGPSTCESRAVATFRATASDPDGDNLTLLWDFNDGSPLEESSNCHHRFVAGGTYQVRLHAIDRRGGIATASMTVTVSDPLTEWTQVNSGTTGHLETITAGNGKLVTLGYPAGVYRVSSDGENWTGGNLGGNVTFGRVIHDGSQFIACGADHDGAWKGTIYTSPDGLAWTRRYFAGQSLGEISYGAGRYVAVGGEPGTMLTSEDGITWSQIPSGTSGYLVSIDYGDGQFVAGGFQPEKLTLTSPDGLMWTNTSSGIPSGGTSIRLVRHSHDRFLATGESVELLYSLDKGASFQSNGHRAWNVVDFCYAGGFHFACGNLRSSSSTRVNLVSLDGASWSPLPTAQEQPSRTEATYFNGRFYTSGGNGSIWRSGVVIPAAAPGYAGWQQSTFPGTDPLSAPEEDFDGDGMPNIAEYATGTDPKNSADRVSFAGRMSADRFILEIPKAAGADDVTFAVQYSPDLDEWSSNGITVIEDTPTRLVVSIPLGSSRGFLRPSFALD</sequence>
<comment type="caution">
    <text evidence="4">The sequence shown here is derived from an EMBL/GenBank/DDBJ whole genome shotgun (WGS) entry which is preliminary data.</text>
</comment>
<proteinExistence type="predicted"/>
<dbReference type="RefSeq" id="WP_264509971.1">
    <property type="nucleotide sequence ID" value="NZ_JAPDDR010000001.1"/>
</dbReference>
<accession>A0ABT3FWL6</accession>
<dbReference type="Gene3D" id="2.60.40.10">
    <property type="entry name" value="Immunoglobulins"/>
    <property type="match status" value="2"/>
</dbReference>
<dbReference type="SUPFAM" id="SSF110296">
    <property type="entry name" value="Oligoxyloglucan reducing end-specific cellobiohydrolase"/>
    <property type="match status" value="1"/>
</dbReference>
<feature type="domain" description="PKD" evidence="3">
    <location>
        <begin position="625"/>
        <end position="706"/>
    </location>
</feature>
<protein>
    <submittedName>
        <fullName evidence="4">PKD domain-containing protein</fullName>
    </submittedName>
</protein>
<feature type="domain" description="PKD" evidence="3">
    <location>
        <begin position="999"/>
        <end position="1080"/>
    </location>
</feature>
<evidence type="ECO:0000313" key="4">
    <source>
        <dbReference type="EMBL" id="MCW1911993.1"/>
    </source>
</evidence>
<reference evidence="4" key="1">
    <citation type="submission" date="2022-10" db="EMBL/GenBank/DDBJ databases">
        <title>Luteolibacter sp. GHJ8, whole genome shotgun sequencing project.</title>
        <authorList>
            <person name="Zhao G."/>
            <person name="Shen L."/>
        </authorList>
    </citation>
    <scope>NUCLEOTIDE SEQUENCE</scope>
    <source>
        <strain evidence="4">GHJ8</strain>
    </source>
</reference>
<name>A0ABT3FWL6_9BACT</name>
<keyword evidence="5" id="KW-1185">Reference proteome</keyword>
<dbReference type="Proteomes" id="UP001165653">
    <property type="component" value="Unassembled WGS sequence"/>
</dbReference>
<feature type="compositionally biased region" description="Basic and acidic residues" evidence="1">
    <location>
        <begin position="43"/>
        <end position="70"/>
    </location>
</feature>
<dbReference type="Pfam" id="PF05548">
    <property type="entry name" value="Peptidase_M11"/>
    <property type="match status" value="1"/>
</dbReference>
<keyword evidence="2" id="KW-0472">Membrane</keyword>
<dbReference type="SUPFAM" id="SSF50939">
    <property type="entry name" value="Sialidases"/>
    <property type="match status" value="1"/>
</dbReference>
<dbReference type="PROSITE" id="PS50093">
    <property type="entry name" value="PKD"/>
    <property type="match status" value="2"/>
</dbReference>
<dbReference type="SMART" id="SM00089">
    <property type="entry name" value="PKD"/>
    <property type="match status" value="2"/>
</dbReference>
<dbReference type="Pfam" id="PF18911">
    <property type="entry name" value="PKD_4"/>
    <property type="match status" value="2"/>
</dbReference>
<dbReference type="SUPFAM" id="SSF49299">
    <property type="entry name" value="PKD domain"/>
    <property type="match status" value="2"/>
</dbReference>
<dbReference type="InterPro" id="IPR000601">
    <property type="entry name" value="PKD_dom"/>
</dbReference>
<keyword evidence="2" id="KW-0812">Transmembrane</keyword>
<feature type="transmembrane region" description="Helical" evidence="2">
    <location>
        <begin position="7"/>
        <end position="23"/>
    </location>
</feature>
<evidence type="ECO:0000259" key="3">
    <source>
        <dbReference type="PROSITE" id="PS50093"/>
    </source>
</evidence>